<reference evidence="11 12" key="1">
    <citation type="submission" date="2019-04" db="EMBL/GenBank/DDBJ databases">
        <title>Chitiniphilus eburnea sp. nov., a novel chitinolytic bacterium isolated from aquaculture sludge.</title>
        <authorList>
            <person name="Sheng M."/>
        </authorList>
    </citation>
    <scope>NUCLEOTIDE SEQUENCE [LARGE SCALE GENOMIC DNA]</scope>
    <source>
        <strain evidence="11 12">HX-2-15</strain>
    </source>
</reference>
<evidence type="ECO:0000256" key="5">
    <source>
        <dbReference type="ARBA" id="ARBA00022605"/>
    </source>
</evidence>
<evidence type="ECO:0000256" key="2">
    <source>
        <dbReference type="ARBA" id="ARBA00004496"/>
    </source>
</evidence>
<dbReference type="RefSeq" id="WP_136771599.1">
    <property type="nucleotide sequence ID" value="NZ_CP156074.1"/>
</dbReference>
<dbReference type="InterPro" id="IPR021130">
    <property type="entry name" value="PRib-ATP_PPHydrolase-like"/>
</dbReference>
<dbReference type="InterPro" id="IPR008179">
    <property type="entry name" value="HisE"/>
</dbReference>
<dbReference type="EMBL" id="SUMF01000001">
    <property type="protein sequence ID" value="TJZ79085.1"/>
    <property type="molecule type" value="Genomic_DNA"/>
</dbReference>
<gene>
    <name evidence="10" type="primary">hisE</name>
    <name evidence="11" type="ORF">FAZ21_02020</name>
</gene>
<dbReference type="AlphaFoldDB" id="A0A4U0QCE8"/>
<keyword evidence="9 10" id="KW-0368">Histidine biosynthesis</keyword>
<evidence type="ECO:0000313" key="12">
    <source>
        <dbReference type="Proteomes" id="UP000310016"/>
    </source>
</evidence>
<evidence type="ECO:0000313" key="11">
    <source>
        <dbReference type="EMBL" id="TJZ79085.1"/>
    </source>
</evidence>
<dbReference type="GO" id="GO:0005524">
    <property type="term" value="F:ATP binding"/>
    <property type="evidence" value="ECO:0007669"/>
    <property type="project" value="UniProtKB-KW"/>
</dbReference>
<comment type="pathway">
    <text evidence="3 10">Amino-acid biosynthesis; L-histidine biosynthesis; L-histidine from 5-phospho-alpha-D-ribose 1-diphosphate: step 2/9.</text>
</comment>
<evidence type="ECO:0000256" key="10">
    <source>
        <dbReference type="HAMAP-Rule" id="MF_01020"/>
    </source>
</evidence>
<dbReference type="GO" id="GO:0005737">
    <property type="term" value="C:cytoplasm"/>
    <property type="evidence" value="ECO:0007669"/>
    <property type="project" value="UniProtKB-SubCell"/>
</dbReference>
<comment type="similarity">
    <text evidence="10">Belongs to the PRA-PH family.</text>
</comment>
<evidence type="ECO:0000256" key="9">
    <source>
        <dbReference type="ARBA" id="ARBA00023102"/>
    </source>
</evidence>
<dbReference type="NCBIfam" id="NF001611">
    <property type="entry name" value="PRK00400.1-3"/>
    <property type="match status" value="1"/>
</dbReference>
<keyword evidence="6 10" id="KW-0547">Nucleotide-binding</keyword>
<keyword evidence="7 10" id="KW-0378">Hydrolase</keyword>
<evidence type="ECO:0000256" key="3">
    <source>
        <dbReference type="ARBA" id="ARBA00005204"/>
    </source>
</evidence>
<comment type="catalytic activity">
    <reaction evidence="1 10">
        <text>1-(5-phospho-beta-D-ribosyl)-ATP + H2O = 1-(5-phospho-beta-D-ribosyl)-5'-AMP + diphosphate + H(+)</text>
        <dbReference type="Rhea" id="RHEA:22828"/>
        <dbReference type="ChEBI" id="CHEBI:15377"/>
        <dbReference type="ChEBI" id="CHEBI:15378"/>
        <dbReference type="ChEBI" id="CHEBI:33019"/>
        <dbReference type="ChEBI" id="CHEBI:59457"/>
        <dbReference type="ChEBI" id="CHEBI:73183"/>
        <dbReference type="EC" id="3.6.1.31"/>
    </reaction>
</comment>
<dbReference type="EC" id="3.6.1.31" evidence="10"/>
<comment type="caution">
    <text evidence="11">The sequence shown here is derived from an EMBL/GenBank/DDBJ whole genome shotgun (WGS) entry which is preliminary data.</text>
</comment>
<dbReference type="OrthoDB" id="9814738at2"/>
<name>A0A4U0QCE8_9NEIS</name>
<keyword evidence="8 10" id="KW-0067">ATP-binding</keyword>
<evidence type="ECO:0000256" key="1">
    <source>
        <dbReference type="ARBA" id="ARBA00001460"/>
    </source>
</evidence>
<dbReference type="NCBIfam" id="NF001613">
    <property type="entry name" value="PRK00400.1-5"/>
    <property type="match status" value="1"/>
</dbReference>
<dbReference type="Proteomes" id="UP000310016">
    <property type="component" value="Unassembled WGS sequence"/>
</dbReference>
<evidence type="ECO:0000256" key="4">
    <source>
        <dbReference type="ARBA" id="ARBA00022490"/>
    </source>
</evidence>
<keyword evidence="12" id="KW-1185">Reference proteome</keyword>
<proteinExistence type="inferred from homology"/>
<dbReference type="UniPathway" id="UPA00031">
    <property type="reaction ID" value="UER00007"/>
</dbReference>
<dbReference type="GO" id="GO:0004636">
    <property type="term" value="F:phosphoribosyl-ATP diphosphatase activity"/>
    <property type="evidence" value="ECO:0007669"/>
    <property type="project" value="UniProtKB-UniRule"/>
</dbReference>
<evidence type="ECO:0000256" key="8">
    <source>
        <dbReference type="ARBA" id="ARBA00022840"/>
    </source>
</evidence>
<protein>
    <recommendedName>
        <fullName evidence="10">Phosphoribosyl-ATP pyrophosphatase</fullName>
        <shortName evidence="10">PRA-PH</shortName>
        <ecNumber evidence="10">3.6.1.31</ecNumber>
    </recommendedName>
</protein>
<organism evidence="11 12">
    <name type="scientific">Chitiniphilus eburneus</name>
    <dbReference type="NCBI Taxonomy" id="2571148"/>
    <lineage>
        <taxon>Bacteria</taxon>
        <taxon>Pseudomonadati</taxon>
        <taxon>Pseudomonadota</taxon>
        <taxon>Betaproteobacteria</taxon>
        <taxon>Neisseriales</taxon>
        <taxon>Chitinibacteraceae</taxon>
        <taxon>Chitiniphilus</taxon>
    </lineage>
</organism>
<dbReference type="HAMAP" id="MF_01020">
    <property type="entry name" value="HisE"/>
    <property type="match status" value="1"/>
</dbReference>
<evidence type="ECO:0000256" key="7">
    <source>
        <dbReference type="ARBA" id="ARBA00022801"/>
    </source>
</evidence>
<dbReference type="GO" id="GO:0000105">
    <property type="term" value="P:L-histidine biosynthetic process"/>
    <property type="evidence" value="ECO:0007669"/>
    <property type="project" value="UniProtKB-UniRule"/>
</dbReference>
<keyword evidence="4 10" id="KW-0963">Cytoplasm</keyword>
<dbReference type="FunFam" id="1.10.287.1080:FF:000002">
    <property type="entry name" value="Histidine biosynthesis bifunctional protein HisIE"/>
    <property type="match status" value="1"/>
</dbReference>
<dbReference type="SUPFAM" id="SSF101386">
    <property type="entry name" value="all-alpha NTP pyrophosphatases"/>
    <property type="match status" value="1"/>
</dbReference>
<dbReference type="Pfam" id="PF01503">
    <property type="entry name" value="PRA-PH"/>
    <property type="match status" value="1"/>
</dbReference>
<evidence type="ECO:0000256" key="6">
    <source>
        <dbReference type="ARBA" id="ARBA00022741"/>
    </source>
</evidence>
<dbReference type="NCBIfam" id="TIGR03188">
    <property type="entry name" value="histidine_hisI"/>
    <property type="match status" value="1"/>
</dbReference>
<accession>A0A4U0QCE8</accession>
<dbReference type="CDD" id="cd11534">
    <property type="entry name" value="NTP-PPase_HisIE_like"/>
    <property type="match status" value="1"/>
</dbReference>
<sequence>MVSADILERLSATLVSRRDADPNVSYVAKLFHKGQEAILKKVGEESVEVIMAAKDGDKLHIVREVADLWFHTLVLLAHEGLSHEDVLAELARREGISGIDEKAARKGH</sequence>
<keyword evidence="5 10" id="KW-0028">Amino-acid biosynthesis</keyword>
<comment type="subcellular location">
    <subcellularLocation>
        <location evidence="2 10">Cytoplasm</location>
    </subcellularLocation>
</comment>
<dbReference type="PANTHER" id="PTHR42945:SF9">
    <property type="entry name" value="HISTIDINE BIOSYNTHESIS BIFUNCTIONAL PROTEIN HISIE"/>
    <property type="match status" value="1"/>
</dbReference>
<dbReference type="PANTHER" id="PTHR42945">
    <property type="entry name" value="HISTIDINE BIOSYNTHESIS BIFUNCTIONAL PROTEIN"/>
    <property type="match status" value="1"/>
</dbReference>
<dbReference type="Gene3D" id="1.10.287.1080">
    <property type="entry name" value="MazG-like"/>
    <property type="match status" value="1"/>
</dbReference>